<dbReference type="AlphaFoldDB" id="A0A919QDB7"/>
<keyword evidence="3" id="KW-1185">Reference proteome</keyword>
<dbReference type="Proteomes" id="UP000640052">
    <property type="component" value="Unassembled WGS sequence"/>
</dbReference>
<organism evidence="2 3">
    <name type="scientific">Acrocarpospora phusangensis</name>
    <dbReference type="NCBI Taxonomy" id="1070424"/>
    <lineage>
        <taxon>Bacteria</taxon>
        <taxon>Bacillati</taxon>
        <taxon>Actinomycetota</taxon>
        <taxon>Actinomycetes</taxon>
        <taxon>Streptosporangiales</taxon>
        <taxon>Streptosporangiaceae</taxon>
        <taxon>Acrocarpospora</taxon>
    </lineage>
</organism>
<sequence>MEDRLATAASNPPIEVPGTKIRQLRPAETRPAASPERPMAEPHPAKLPGHSALADCRATLQTHPIPAPQRARHRAYPEAASLRTHPATLLHEATNEAPPVPGRQSATNQAYPDPAHQAIVLREATSRPPPVLAPQSATSQALLNVANLRAGIQGCPATGMRGATSQAGWAAGLGTTLRGPGMWWAMRRVRPEVRSSRVPKRSEECLAGVPGRRRGWG</sequence>
<protein>
    <submittedName>
        <fullName evidence="2">Uncharacterized protein</fullName>
    </submittedName>
</protein>
<reference evidence="2" key="1">
    <citation type="submission" date="2021-01" db="EMBL/GenBank/DDBJ databases">
        <title>Whole genome shotgun sequence of Acrocarpospora phusangensis NBRC 108782.</title>
        <authorList>
            <person name="Komaki H."/>
            <person name="Tamura T."/>
        </authorList>
    </citation>
    <scope>NUCLEOTIDE SEQUENCE</scope>
    <source>
        <strain evidence="2">NBRC 108782</strain>
    </source>
</reference>
<evidence type="ECO:0000313" key="3">
    <source>
        <dbReference type="Proteomes" id="UP000640052"/>
    </source>
</evidence>
<dbReference type="EMBL" id="BOOA01000019">
    <property type="protein sequence ID" value="GIH24490.1"/>
    <property type="molecule type" value="Genomic_DNA"/>
</dbReference>
<gene>
    <name evidence="2" type="ORF">Aph01nite_28000</name>
</gene>
<evidence type="ECO:0000256" key="1">
    <source>
        <dbReference type="SAM" id="MobiDB-lite"/>
    </source>
</evidence>
<name>A0A919QDB7_9ACTN</name>
<proteinExistence type="predicted"/>
<feature type="region of interest" description="Disordered" evidence="1">
    <location>
        <begin position="1"/>
        <end position="46"/>
    </location>
</feature>
<comment type="caution">
    <text evidence="2">The sequence shown here is derived from an EMBL/GenBank/DDBJ whole genome shotgun (WGS) entry which is preliminary data.</text>
</comment>
<accession>A0A919QDB7</accession>
<evidence type="ECO:0000313" key="2">
    <source>
        <dbReference type="EMBL" id="GIH24490.1"/>
    </source>
</evidence>